<name>A0A543INF4_9ACTN</name>
<reference evidence="2 3" key="1">
    <citation type="submission" date="2019-06" db="EMBL/GenBank/DDBJ databases">
        <title>Sequencing the genomes of 1000 actinobacteria strains.</title>
        <authorList>
            <person name="Klenk H.-P."/>
        </authorList>
    </citation>
    <scope>NUCLEOTIDE SEQUENCE [LARGE SCALE GENOMIC DNA]</scope>
    <source>
        <strain evidence="2 3">DSM 45043</strain>
    </source>
</reference>
<dbReference type="AlphaFoldDB" id="A0A543INF4"/>
<feature type="compositionally biased region" description="Basic residues" evidence="1">
    <location>
        <begin position="92"/>
        <end position="101"/>
    </location>
</feature>
<dbReference type="EMBL" id="VFPO01000001">
    <property type="protein sequence ID" value="TQM72100.1"/>
    <property type="molecule type" value="Genomic_DNA"/>
</dbReference>
<protein>
    <submittedName>
        <fullName evidence="2">Uncharacterized protein</fullName>
    </submittedName>
</protein>
<evidence type="ECO:0000256" key="1">
    <source>
        <dbReference type="SAM" id="MobiDB-lite"/>
    </source>
</evidence>
<keyword evidence="3" id="KW-1185">Reference proteome</keyword>
<feature type="region of interest" description="Disordered" evidence="1">
    <location>
        <begin position="92"/>
        <end position="186"/>
    </location>
</feature>
<sequence length="329" mass="35682">MKCLANPQVTDPLGSDDRTETSPASPPQHRPPFTGDTPGHLAKTREGPRSGEPPNHTQGPTAPPTPISSLWRPTNSTFMHRLDDTSHQLRAHVSGRHHRHRDMSTRPPAPAPAEHAGAVERSPARVAADQRHDSCIDSTTRTASREPTCPIAATDTQAGRRTPLLRPLRRPSTPPPSTEPPHAWQLTSSTFIRRLDDRSQRLRTHVFGRCHRHLRRSTARLLRPLRRPGTPPPSNGRPREWRLTSGTIHASARQREPPAASPRGRSPPRPPGGGWSEFLPLGAAAAAATLRLCFGLGEVGLHSARGLAERHGSACGPSPAGWSADELAA</sequence>
<evidence type="ECO:0000313" key="3">
    <source>
        <dbReference type="Proteomes" id="UP000316706"/>
    </source>
</evidence>
<feature type="region of interest" description="Disordered" evidence="1">
    <location>
        <begin position="218"/>
        <end position="276"/>
    </location>
</feature>
<gene>
    <name evidence="2" type="ORF">FHX41_5886</name>
</gene>
<comment type="caution">
    <text evidence="2">The sequence shown here is derived from an EMBL/GenBank/DDBJ whole genome shotgun (WGS) entry which is preliminary data.</text>
</comment>
<organism evidence="2 3">
    <name type="scientific">Actinomadura hallensis</name>
    <dbReference type="NCBI Taxonomy" id="337895"/>
    <lineage>
        <taxon>Bacteria</taxon>
        <taxon>Bacillati</taxon>
        <taxon>Actinomycetota</taxon>
        <taxon>Actinomycetes</taxon>
        <taxon>Streptosporangiales</taxon>
        <taxon>Thermomonosporaceae</taxon>
        <taxon>Actinomadura</taxon>
    </lineage>
</organism>
<accession>A0A543INF4</accession>
<dbReference type="Proteomes" id="UP000316706">
    <property type="component" value="Unassembled WGS sequence"/>
</dbReference>
<feature type="region of interest" description="Disordered" evidence="1">
    <location>
        <begin position="309"/>
        <end position="329"/>
    </location>
</feature>
<evidence type="ECO:0000313" key="2">
    <source>
        <dbReference type="EMBL" id="TQM72100.1"/>
    </source>
</evidence>
<feature type="region of interest" description="Disordered" evidence="1">
    <location>
        <begin position="1"/>
        <end position="73"/>
    </location>
</feature>
<proteinExistence type="predicted"/>